<comment type="caution">
    <text evidence="1">The sequence shown here is derived from an EMBL/GenBank/DDBJ whole genome shotgun (WGS) entry which is preliminary data.</text>
</comment>
<accession>A0ACA9S8I4</accession>
<sequence length="106" mass="11983">IDDNPNVCRSLICRDCLEVKSDGEIALAPVECGKCPEMTVIAPYYPAVASQHDERVLLVKNEVSELKKEDFEQMKKLTAINEQKQEVDFGFAGKYRTQTNTSLSWN</sequence>
<proteinExistence type="predicted"/>
<reference evidence="1" key="1">
    <citation type="submission" date="2021-06" db="EMBL/GenBank/DDBJ databases">
        <authorList>
            <person name="Kallberg Y."/>
            <person name="Tangrot J."/>
            <person name="Rosling A."/>
        </authorList>
    </citation>
    <scope>NUCLEOTIDE SEQUENCE</scope>
    <source>
        <strain evidence="1">MA461A</strain>
    </source>
</reference>
<dbReference type="EMBL" id="CAJVQC010101987">
    <property type="protein sequence ID" value="CAG8831678.1"/>
    <property type="molecule type" value="Genomic_DNA"/>
</dbReference>
<protein>
    <submittedName>
        <fullName evidence="1">3437_t:CDS:1</fullName>
    </submittedName>
</protein>
<keyword evidence="2" id="KW-1185">Reference proteome</keyword>
<dbReference type="Proteomes" id="UP000789920">
    <property type="component" value="Unassembled WGS sequence"/>
</dbReference>
<feature type="non-terminal residue" evidence="1">
    <location>
        <position position="1"/>
    </location>
</feature>
<organism evidence="1 2">
    <name type="scientific">Racocetra persica</name>
    <dbReference type="NCBI Taxonomy" id="160502"/>
    <lineage>
        <taxon>Eukaryota</taxon>
        <taxon>Fungi</taxon>
        <taxon>Fungi incertae sedis</taxon>
        <taxon>Mucoromycota</taxon>
        <taxon>Glomeromycotina</taxon>
        <taxon>Glomeromycetes</taxon>
        <taxon>Diversisporales</taxon>
        <taxon>Gigasporaceae</taxon>
        <taxon>Racocetra</taxon>
    </lineage>
</organism>
<gene>
    <name evidence="1" type="ORF">RPERSI_LOCUS28224</name>
</gene>
<evidence type="ECO:0000313" key="2">
    <source>
        <dbReference type="Proteomes" id="UP000789920"/>
    </source>
</evidence>
<name>A0ACA9S8I4_9GLOM</name>
<evidence type="ECO:0000313" key="1">
    <source>
        <dbReference type="EMBL" id="CAG8831678.1"/>
    </source>
</evidence>